<evidence type="ECO:0000313" key="5">
    <source>
        <dbReference type="EMBL" id="AEE16047.1"/>
    </source>
</evidence>
<keyword evidence="3 4" id="KW-0694">RNA-binding</keyword>
<dbReference type="EMBL" id="CP002696">
    <property type="protein sequence ID" value="AEE16047.1"/>
    <property type="molecule type" value="Genomic_DNA"/>
</dbReference>
<dbReference type="InterPro" id="IPR001328">
    <property type="entry name" value="Pept_tRNA_hydro"/>
</dbReference>
<dbReference type="CDD" id="cd00462">
    <property type="entry name" value="PTH"/>
    <property type="match status" value="1"/>
</dbReference>
<dbReference type="PANTHER" id="PTHR17224">
    <property type="entry name" value="PEPTIDYL-TRNA HYDROLASE"/>
    <property type="match status" value="1"/>
</dbReference>
<comment type="catalytic activity">
    <reaction evidence="4">
        <text>an N-acyl-L-alpha-aminoacyl-tRNA + H2O = an N-acyl-L-amino acid + a tRNA + H(+)</text>
        <dbReference type="Rhea" id="RHEA:54448"/>
        <dbReference type="Rhea" id="RHEA-COMP:10123"/>
        <dbReference type="Rhea" id="RHEA-COMP:13883"/>
        <dbReference type="ChEBI" id="CHEBI:15377"/>
        <dbReference type="ChEBI" id="CHEBI:15378"/>
        <dbReference type="ChEBI" id="CHEBI:59874"/>
        <dbReference type="ChEBI" id="CHEBI:78442"/>
        <dbReference type="ChEBI" id="CHEBI:138191"/>
        <dbReference type="EC" id="3.1.1.29"/>
    </reaction>
</comment>
<feature type="binding site" evidence="4">
    <location>
        <position position="137"/>
    </location>
    <ligand>
        <name>tRNA</name>
        <dbReference type="ChEBI" id="CHEBI:17843"/>
    </ligand>
</feature>
<feature type="active site" description="Proton acceptor" evidence="4">
    <location>
        <position position="90"/>
    </location>
</feature>
<dbReference type="GO" id="GO:0005737">
    <property type="term" value="C:cytoplasm"/>
    <property type="evidence" value="ECO:0007669"/>
    <property type="project" value="UniProtKB-SubCell"/>
</dbReference>
<sequence>MCPVAEMTSVSSLLAGFPQENPGCVDTAVRGGLFGASISVCSGREGTPRKAGLPPALLEQRENLRYTRAIMISLVAFLGNYGREYERTRHNVAWQFADSLPFADTLNWQRKFKGLYAAADDLGPERVYFLKPETYMNLSGESVGELARFFKITPERILLVHDELELPPGTVSLKWSGGLGGHNGLRSAKAVLGTADFWRFRFGIGRPDHADVAGYVLSEFTADERIILSQIFPQSAAMLAQALKAEPQKLLPEWNKKKLMA</sequence>
<dbReference type="NCBIfam" id="TIGR00447">
    <property type="entry name" value="pth"/>
    <property type="match status" value="1"/>
</dbReference>
<keyword evidence="4" id="KW-0963">Cytoplasm</keyword>
<evidence type="ECO:0000256" key="4">
    <source>
        <dbReference type="HAMAP-Rule" id="MF_00083"/>
    </source>
</evidence>
<dbReference type="Gene3D" id="3.40.50.1470">
    <property type="entry name" value="Peptidyl-tRNA hydrolase"/>
    <property type="match status" value="1"/>
</dbReference>
<proteinExistence type="inferred from homology"/>
<feature type="site" description="Discriminates between blocked and unblocked aminoacyl-tRNA" evidence="4">
    <location>
        <position position="80"/>
    </location>
</feature>
<dbReference type="PANTHER" id="PTHR17224:SF1">
    <property type="entry name" value="PEPTIDYL-TRNA HYDROLASE"/>
    <property type="match status" value="1"/>
</dbReference>
<comment type="subcellular location">
    <subcellularLocation>
        <location evidence="4">Cytoplasm</location>
    </subcellularLocation>
</comment>
<dbReference type="KEGG" id="tbe:Trebr_0605"/>
<protein>
    <recommendedName>
        <fullName evidence="4">Peptidyl-tRNA hydrolase</fullName>
        <shortName evidence="4">Pth</shortName>
        <ecNumber evidence="4">3.1.1.29</ecNumber>
    </recommendedName>
</protein>
<dbReference type="InterPro" id="IPR036416">
    <property type="entry name" value="Pept_tRNA_hydro_sf"/>
</dbReference>
<comment type="subunit">
    <text evidence="4">Monomer.</text>
</comment>
<feature type="binding site" evidence="4">
    <location>
        <position position="85"/>
    </location>
    <ligand>
        <name>tRNA</name>
        <dbReference type="ChEBI" id="CHEBI:17843"/>
    </ligand>
</feature>
<feature type="site" description="Stabilizes the basic form of H active site to accept a proton" evidence="4">
    <location>
        <position position="162"/>
    </location>
</feature>
<dbReference type="HOGENOM" id="CLU_062456_4_2_12"/>
<organism evidence="5 6">
    <name type="scientific">Treponema brennaborense (strain DSM 12168 / CIP 105900 / DD5/3)</name>
    <dbReference type="NCBI Taxonomy" id="906968"/>
    <lineage>
        <taxon>Bacteria</taxon>
        <taxon>Pseudomonadati</taxon>
        <taxon>Spirochaetota</taxon>
        <taxon>Spirochaetia</taxon>
        <taxon>Spirochaetales</taxon>
        <taxon>Treponemataceae</taxon>
        <taxon>Treponema</taxon>
    </lineage>
</organism>
<reference evidence="6" key="1">
    <citation type="submission" date="2011-04" db="EMBL/GenBank/DDBJ databases">
        <title>The complete genome of Treponema brennaborense DSM 12168.</title>
        <authorList>
            <person name="Lucas S."/>
            <person name="Han J."/>
            <person name="Lapidus A."/>
            <person name="Bruce D."/>
            <person name="Goodwin L."/>
            <person name="Pitluck S."/>
            <person name="Peters L."/>
            <person name="Kyrpides N."/>
            <person name="Mavromatis K."/>
            <person name="Ivanova N."/>
            <person name="Mikhailova N."/>
            <person name="Pagani I."/>
            <person name="Teshima H."/>
            <person name="Detter J.C."/>
            <person name="Tapia R."/>
            <person name="Han C."/>
            <person name="Land M."/>
            <person name="Hauser L."/>
            <person name="Markowitz V."/>
            <person name="Cheng J.-F."/>
            <person name="Hugenholtz P."/>
            <person name="Woyke T."/>
            <person name="Wu D."/>
            <person name="Gronow S."/>
            <person name="Wellnitz S."/>
            <person name="Brambilla E."/>
            <person name="Klenk H.-P."/>
            <person name="Eisen J.A."/>
        </authorList>
    </citation>
    <scope>NUCLEOTIDE SEQUENCE [LARGE SCALE GENOMIC DNA]</scope>
    <source>
        <strain evidence="6">DSM 12168 / CIP 105900 / DD5/3</strain>
    </source>
</reference>
<name>F4LPV5_TREBD</name>
<feature type="binding site" evidence="4">
    <location>
        <position position="183"/>
    </location>
    <ligand>
        <name>tRNA</name>
        <dbReference type="ChEBI" id="CHEBI:17843"/>
    </ligand>
</feature>
<comment type="function">
    <text evidence="4">Catalyzes the release of premature peptidyl moieties from peptidyl-tRNA molecules trapped in stalled 50S ribosomal subunits, and thus maintains levels of free tRNAs and 50S ribosomes.</text>
</comment>
<evidence type="ECO:0000313" key="6">
    <source>
        <dbReference type="Proteomes" id="UP000006546"/>
    </source>
</evidence>
<dbReference type="HAMAP" id="MF_00083">
    <property type="entry name" value="Pept_tRNA_hydro_bact"/>
    <property type="match status" value="1"/>
</dbReference>
<keyword evidence="1 4" id="KW-0820">tRNA-binding</keyword>
<keyword evidence="6" id="KW-1185">Reference proteome</keyword>
<accession>F4LPV5</accession>
<evidence type="ECO:0000256" key="2">
    <source>
        <dbReference type="ARBA" id="ARBA00022801"/>
    </source>
</evidence>
<dbReference type="GO" id="GO:0004045">
    <property type="term" value="F:peptidyl-tRNA hydrolase activity"/>
    <property type="evidence" value="ECO:0007669"/>
    <property type="project" value="UniProtKB-UniRule"/>
</dbReference>
<evidence type="ECO:0000256" key="3">
    <source>
        <dbReference type="ARBA" id="ARBA00022884"/>
    </source>
</evidence>
<dbReference type="SUPFAM" id="SSF53178">
    <property type="entry name" value="Peptidyl-tRNA hydrolase-like"/>
    <property type="match status" value="1"/>
</dbReference>
<gene>
    <name evidence="4" type="primary">pth</name>
    <name evidence="5" type="ordered locus">Trebr_0605</name>
</gene>
<dbReference type="STRING" id="906968.Trebr_0605"/>
<keyword evidence="2 4" id="KW-0378">Hydrolase</keyword>
<comment type="similarity">
    <text evidence="4">Belongs to the PTH family.</text>
</comment>
<dbReference type="Pfam" id="PF01195">
    <property type="entry name" value="Pept_tRNA_hydro"/>
    <property type="match status" value="1"/>
</dbReference>
<feature type="binding site" evidence="4">
    <location>
        <position position="135"/>
    </location>
    <ligand>
        <name>tRNA</name>
        <dbReference type="ChEBI" id="CHEBI:17843"/>
    </ligand>
</feature>
<dbReference type="GO" id="GO:0072344">
    <property type="term" value="P:rescue of stalled ribosome"/>
    <property type="evidence" value="ECO:0007669"/>
    <property type="project" value="UniProtKB-UniRule"/>
</dbReference>
<dbReference type="EC" id="3.1.1.29" evidence="4"/>
<dbReference type="Proteomes" id="UP000006546">
    <property type="component" value="Chromosome"/>
</dbReference>
<comment type="function">
    <text evidence="4">Hydrolyzes ribosome-free peptidyl-tRNAs (with 1 or more amino acids incorporated), which drop off the ribosome during protein synthesis, or as a result of ribosome stalling.</text>
</comment>
<evidence type="ECO:0000256" key="1">
    <source>
        <dbReference type="ARBA" id="ARBA00022555"/>
    </source>
</evidence>
<dbReference type="GO" id="GO:0006515">
    <property type="term" value="P:protein quality control for misfolded or incompletely synthesized proteins"/>
    <property type="evidence" value="ECO:0007669"/>
    <property type="project" value="UniProtKB-UniRule"/>
</dbReference>
<dbReference type="GO" id="GO:0000049">
    <property type="term" value="F:tRNA binding"/>
    <property type="evidence" value="ECO:0007669"/>
    <property type="project" value="UniProtKB-UniRule"/>
</dbReference>
<dbReference type="AlphaFoldDB" id="F4LPV5"/>
<dbReference type="eggNOG" id="COG0193">
    <property type="taxonomic scope" value="Bacteria"/>
</dbReference>